<evidence type="ECO:0000313" key="3">
    <source>
        <dbReference type="Proteomes" id="UP000279236"/>
    </source>
</evidence>
<organism evidence="2 3">
    <name type="scientific">Apiotrichum porosum</name>
    <dbReference type="NCBI Taxonomy" id="105984"/>
    <lineage>
        <taxon>Eukaryota</taxon>
        <taxon>Fungi</taxon>
        <taxon>Dikarya</taxon>
        <taxon>Basidiomycota</taxon>
        <taxon>Agaricomycotina</taxon>
        <taxon>Tremellomycetes</taxon>
        <taxon>Trichosporonales</taxon>
        <taxon>Trichosporonaceae</taxon>
        <taxon>Apiotrichum</taxon>
    </lineage>
</organism>
<evidence type="ECO:0000313" key="2">
    <source>
        <dbReference type="EMBL" id="RSH79623.1"/>
    </source>
</evidence>
<gene>
    <name evidence="2" type="ORF">EHS24_009275</name>
</gene>
<dbReference type="RefSeq" id="XP_028474732.1">
    <property type="nucleotide sequence ID" value="XM_028624564.1"/>
</dbReference>
<protein>
    <submittedName>
        <fullName evidence="2">Uncharacterized protein</fullName>
    </submittedName>
</protein>
<reference evidence="2 3" key="1">
    <citation type="submission" date="2018-11" db="EMBL/GenBank/DDBJ databases">
        <title>Genome sequence of Apiotrichum porosum DSM 27194.</title>
        <authorList>
            <person name="Aliyu H."/>
            <person name="Gorte O."/>
            <person name="Ochsenreither K."/>
        </authorList>
    </citation>
    <scope>NUCLEOTIDE SEQUENCE [LARGE SCALE GENOMIC DNA]</scope>
    <source>
        <strain evidence="2 3">DSM 27194</strain>
    </source>
</reference>
<feature type="region of interest" description="Disordered" evidence="1">
    <location>
        <begin position="647"/>
        <end position="687"/>
    </location>
</feature>
<dbReference type="AlphaFoldDB" id="A0A427XLE1"/>
<keyword evidence="3" id="KW-1185">Reference proteome</keyword>
<sequence length="687" mass="74609">MPGVREILKNTFRNTFSRLLKRKRPSDAPQATAAVNDYAQDDEHHPVDNDHPGGHDDVVTDAETIDAYPVELATLRDSIRTSPPGTFGPLFKSVLRESVNDIGPDALLDLLHVLRKQLSCLSDEPALNIALGVVEAKRREVADPTGCAEVGVVAEVDMGKIQIPGEIAFDDTAFQTHYVAILNQARDFKKRKAAMDSATSTKKQRLGDRGEQKQVSTTVCPEQCCWVGLTDIEVQRQVRIRKPDRATRVAGYHPRSDMSLNAIVEYESFLTTSITSFTASKLVSERAAHQRKHFEQGLCQTLAYLSTSHEMKSGWLGALLQGVLFSRAISLTHDFIALELASEAISIPWLPLEPVHPRRTSMRLLNAPRTAAPTLPQCITLEELLDKDSAFAFRLAHNLSTLEGDSIQLDLRTLQLYVDIFIIGAAGRARDAVGQLVRPIDHVAVQRMPLHASLLALCKTIDIENPQDKTRMCKPAGNASISVVSNSSATSSARFFANHNDDDDDSPAPGGGGGGGASPSATGSGGAAGDATGSRSAESGPGIARSEDSPADRQDERSDASRGKDMVLTSLYGTSAAEWDHVPRAADATSDTDNRSAIDSDDTEEIESQERERVRAALLSMGMKIVVVTSHDMDQLIAERLQILRRPPSPRHPRLSGVSSTTNVTLKTPPQTPLRKPQHGVTTHDCF</sequence>
<accession>A0A427XLE1</accession>
<proteinExistence type="predicted"/>
<dbReference type="EMBL" id="RSCE01000009">
    <property type="protein sequence ID" value="RSH79623.1"/>
    <property type="molecule type" value="Genomic_DNA"/>
</dbReference>
<feature type="region of interest" description="Disordered" evidence="1">
    <location>
        <begin position="582"/>
        <end position="609"/>
    </location>
</feature>
<feature type="compositionally biased region" description="Polar residues" evidence="1">
    <location>
        <begin position="657"/>
        <end position="669"/>
    </location>
</feature>
<feature type="compositionally biased region" description="Gly residues" evidence="1">
    <location>
        <begin position="509"/>
        <end position="528"/>
    </location>
</feature>
<feature type="compositionally biased region" description="Basic and acidic residues" evidence="1">
    <location>
        <begin position="545"/>
        <end position="565"/>
    </location>
</feature>
<evidence type="ECO:0000256" key="1">
    <source>
        <dbReference type="SAM" id="MobiDB-lite"/>
    </source>
</evidence>
<comment type="caution">
    <text evidence="2">The sequence shown here is derived from an EMBL/GenBank/DDBJ whole genome shotgun (WGS) entry which is preliminary data.</text>
</comment>
<dbReference type="GeneID" id="39593818"/>
<dbReference type="Proteomes" id="UP000279236">
    <property type="component" value="Unassembled WGS sequence"/>
</dbReference>
<feature type="region of interest" description="Disordered" evidence="1">
    <location>
        <begin position="495"/>
        <end position="567"/>
    </location>
</feature>
<name>A0A427XLE1_9TREE</name>